<evidence type="ECO:0000313" key="4">
    <source>
        <dbReference type="Proteomes" id="UP000295443"/>
    </source>
</evidence>
<keyword evidence="2" id="KW-0472">Membrane</keyword>
<name>A0A4R1BR19_9PROT</name>
<feature type="compositionally biased region" description="Basic and acidic residues" evidence="1">
    <location>
        <begin position="203"/>
        <end position="212"/>
    </location>
</feature>
<protein>
    <submittedName>
        <fullName evidence="3">Conjugal transfer protein TraB</fullName>
    </submittedName>
</protein>
<dbReference type="Pfam" id="PF03743">
    <property type="entry name" value="TrbI"/>
    <property type="match status" value="1"/>
</dbReference>
<dbReference type="InterPro" id="IPR005498">
    <property type="entry name" value="T4SS_VirB10/TraB/TrbI"/>
</dbReference>
<keyword evidence="2" id="KW-1133">Transmembrane helix</keyword>
<comment type="caution">
    <text evidence="3">The sequence shown here is derived from an EMBL/GenBank/DDBJ whole genome shotgun (WGS) entry which is preliminary data.</text>
</comment>
<dbReference type="RefSeq" id="WP_131444433.1">
    <property type="nucleotide sequence ID" value="NZ_SJZB01000003.1"/>
</dbReference>
<sequence length="437" mass="46130">MRGLKNSRRAQLAIILVLVIGLWGLFVLLLSSGSKPKSEQKEGVDPGKVAVKAITAPGEVVTDAQRWLYKAGDDIAVLKGRVSESDTQNKELVARLQKLEEELKHQQEAGKGAAPARADYPPGSPSNPGQARPGPKFIPPPVPGQAATTAPATTVPVAAPLPPRPGIGRISLAAFRAPQAPAAAPQGGPQATPALPPSGKADQAGKPDKDSQRQVGKTFLPIGFVKARLLGGIDAPTSGSGQSNPLPVFLHIEDLAWLPNHWRANVKDCMVTTAAYGDLSSERAYFRLEKLSCVRHDGQVLEQNVSGTVYGEDGKVGMRGRLVSKQGQILANALLAGVVSGIGRGIVYQSSTTGVTALGTTVTEADPGKEFQTGMAQGVNTAMDRLAQYYISLADKSYPVIEIDAQRQVDIAFTRGTSLDVPLPDQPDLLSMRRGDQ</sequence>
<evidence type="ECO:0000256" key="1">
    <source>
        <dbReference type="SAM" id="MobiDB-lite"/>
    </source>
</evidence>
<reference evidence="3 4" key="1">
    <citation type="submission" date="2019-03" db="EMBL/GenBank/DDBJ databases">
        <title>Genome sequence of Thiobacillaceae bacterium LSR1, a sulfur-oxidizing bacterium isolated from freshwater sediment.</title>
        <authorList>
            <person name="Li S."/>
        </authorList>
    </citation>
    <scope>NUCLEOTIDE SEQUENCE [LARGE SCALE GENOMIC DNA]</scope>
    <source>
        <strain evidence="3 4">LSR1</strain>
    </source>
</reference>
<gene>
    <name evidence="3" type="ORF">EZJ19_00960</name>
</gene>
<accession>A0A4R1BR19</accession>
<feature type="region of interest" description="Disordered" evidence="1">
    <location>
        <begin position="105"/>
        <end position="150"/>
    </location>
</feature>
<evidence type="ECO:0000313" key="3">
    <source>
        <dbReference type="EMBL" id="TCJ20174.1"/>
    </source>
</evidence>
<dbReference type="CDD" id="cd16430">
    <property type="entry name" value="TraB"/>
    <property type="match status" value="1"/>
</dbReference>
<proteinExistence type="predicted"/>
<organism evidence="3 4">
    <name type="scientific">Parasulfuritortus cantonensis</name>
    <dbReference type="NCBI Taxonomy" id="2528202"/>
    <lineage>
        <taxon>Bacteria</taxon>
        <taxon>Pseudomonadati</taxon>
        <taxon>Pseudomonadota</taxon>
        <taxon>Betaproteobacteria</taxon>
        <taxon>Nitrosomonadales</taxon>
        <taxon>Thiobacillaceae</taxon>
        <taxon>Parasulfuritortus</taxon>
    </lineage>
</organism>
<dbReference type="EMBL" id="SJZB01000003">
    <property type="protein sequence ID" value="TCJ20174.1"/>
    <property type="molecule type" value="Genomic_DNA"/>
</dbReference>
<keyword evidence="2" id="KW-0812">Transmembrane</keyword>
<evidence type="ECO:0000256" key="2">
    <source>
        <dbReference type="SAM" id="Phobius"/>
    </source>
</evidence>
<dbReference type="Proteomes" id="UP000295443">
    <property type="component" value="Unassembled WGS sequence"/>
</dbReference>
<feature type="compositionally biased region" description="Low complexity" evidence="1">
    <location>
        <begin position="178"/>
        <end position="193"/>
    </location>
</feature>
<feature type="region of interest" description="Disordered" evidence="1">
    <location>
        <begin position="178"/>
        <end position="215"/>
    </location>
</feature>
<dbReference type="OrthoDB" id="15544at2"/>
<feature type="transmembrane region" description="Helical" evidence="2">
    <location>
        <begin position="12"/>
        <end position="31"/>
    </location>
</feature>
<keyword evidence="4" id="KW-1185">Reference proteome</keyword>
<dbReference type="AlphaFoldDB" id="A0A4R1BR19"/>